<keyword evidence="5" id="KW-0598">Phosphotransferase system</keyword>
<dbReference type="EMBL" id="JBHSDV010000001">
    <property type="protein sequence ID" value="MFC4386658.1"/>
    <property type="molecule type" value="Genomic_DNA"/>
</dbReference>
<dbReference type="PANTHER" id="PTHR45008">
    <property type="entry name" value="PTS SYSTEM GLUCOSE-SPECIFIC EIIA COMPONENT"/>
    <property type="match status" value="1"/>
</dbReference>
<evidence type="ECO:0000256" key="6">
    <source>
        <dbReference type="ARBA" id="ARBA00022777"/>
    </source>
</evidence>
<dbReference type="NCBIfam" id="TIGR00830">
    <property type="entry name" value="PTBA"/>
    <property type="match status" value="1"/>
</dbReference>
<dbReference type="InterPro" id="IPR011055">
    <property type="entry name" value="Dup_hybrid_motif"/>
</dbReference>
<dbReference type="InterPro" id="IPR001127">
    <property type="entry name" value="PTS_EIIA_1_perm"/>
</dbReference>
<evidence type="ECO:0000256" key="4">
    <source>
        <dbReference type="ARBA" id="ARBA00022679"/>
    </source>
</evidence>
<keyword evidence="3 8" id="KW-0762">Sugar transport</keyword>
<reference evidence="9" key="1">
    <citation type="journal article" date="2019" name="Int. J. Syst. Evol. Microbiol.">
        <title>The Global Catalogue of Microorganisms (GCM) 10K type strain sequencing project: providing services to taxonomists for standard genome sequencing and annotation.</title>
        <authorList>
            <consortium name="The Broad Institute Genomics Platform"/>
            <consortium name="The Broad Institute Genome Sequencing Center for Infectious Disease"/>
            <person name="Wu L."/>
            <person name="Ma J."/>
        </authorList>
    </citation>
    <scope>NUCLEOTIDE SEQUENCE [LARGE SCALE GENOMIC DNA]</scope>
    <source>
        <strain evidence="9">KACC 14058</strain>
    </source>
</reference>
<evidence type="ECO:0000256" key="2">
    <source>
        <dbReference type="ARBA" id="ARBA00022448"/>
    </source>
</evidence>
<organism evidence="8 9">
    <name type="scientific">Gracilibacillus marinus</name>
    <dbReference type="NCBI Taxonomy" id="630535"/>
    <lineage>
        <taxon>Bacteria</taxon>
        <taxon>Bacillati</taxon>
        <taxon>Bacillota</taxon>
        <taxon>Bacilli</taxon>
        <taxon>Bacillales</taxon>
        <taxon>Bacillaceae</taxon>
        <taxon>Gracilibacillus</taxon>
    </lineage>
</organism>
<dbReference type="RefSeq" id="WP_390195451.1">
    <property type="nucleotide sequence ID" value="NZ_JBHSDV010000001.1"/>
</dbReference>
<evidence type="ECO:0000313" key="9">
    <source>
        <dbReference type="Proteomes" id="UP001595880"/>
    </source>
</evidence>
<evidence type="ECO:0000313" key="8">
    <source>
        <dbReference type="EMBL" id="MFC4386658.1"/>
    </source>
</evidence>
<keyword evidence="9" id="KW-1185">Reference proteome</keyword>
<dbReference type="PANTHER" id="PTHR45008:SF1">
    <property type="entry name" value="PTS SYSTEM GLUCOSE-SPECIFIC EIIA COMPONENT"/>
    <property type="match status" value="1"/>
</dbReference>
<dbReference type="Gene3D" id="2.70.70.10">
    <property type="entry name" value="Glucose Permease (Domain IIA)"/>
    <property type="match status" value="1"/>
</dbReference>
<keyword evidence="6" id="KW-0418">Kinase</keyword>
<keyword evidence="4" id="KW-0808">Transferase</keyword>
<dbReference type="SUPFAM" id="SSF51261">
    <property type="entry name" value="Duplicated hybrid motif"/>
    <property type="match status" value="1"/>
</dbReference>
<comment type="caution">
    <text evidence="8">The sequence shown here is derived from an EMBL/GenBank/DDBJ whole genome shotgun (WGS) entry which is preliminary data.</text>
</comment>
<keyword evidence="2" id="KW-0813">Transport</keyword>
<proteinExistence type="predicted"/>
<dbReference type="Proteomes" id="UP001595880">
    <property type="component" value="Unassembled WGS sequence"/>
</dbReference>
<name>A0ABV8VU01_9BACI</name>
<evidence type="ECO:0000256" key="5">
    <source>
        <dbReference type="ARBA" id="ARBA00022683"/>
    </source>
</evidence>
<gene>
    <name evidence="8" type="ORF">ACFOZ1_02435</name>
</gene>
<dbReference type="Pfam" id="PF00358">
    <property type="entry name" value="PTS_EIIA_1"/>
    <property type="match status" value="1"/>
</dbReference>
<sequence length="159" mass="17656">MFKHLFKKEQIHIYSPLNGEVIPIEFVPDAVFSEKMMGEGIAVMPNGGDIVAPIDGEIIQIAPTKHAIGIRGKDDTEILIHIGLDTVSLKGEGFSILVEVGEKVTVGQKLMYVDWDFLKKHVEHIITPLVITNSQPDKSYVVTEEAYCQQAETILLTIK</sequence>
<evidence type="ECO:0000259" key="7">
    <source>
        <dbReference type="PROSITE" id="PS51093"/>
    </source>
</evidence>
<dbReference type="PROSITE" id="PS51093">
    <property type="entry name" value="PTS_EIIA_TYPE_1"/>
    <property type="match status" value="1"/>
</dbReference>
<feature type="domain" description="PTS EIIA type-1" evidence="7">
    <location>
        <begin position="29"/>
        <end position="133"/>
    </location>
</feature>
<evidence type="ECO:0000256" key="3">
    <source>
        <dbReference type="ARBA" id="ARBA00022597"/>
    </source>
</evidence>
<dbReference type="InterPro" id="IPR050890">
    <property type="entry name" value="PTS_EIIA_component"/>
</dbReference>
<comment type="subcellular location">
    <subcellularLocation>
        <location evidence="1">Cytoplasm</location>
    </subcellularLocation>
</comment>
<evidence type="ECO:0000256" key="1">
    <source>
        <dbReference type="ARBA" id="ARBA00004496"/>
    </source>
</evidence>
<accession>A0ABV8VU01</accession>
<protein>
    <submittedName>
        <fullName evidence="8">PTS glucose transporter subunit IIA</fullName>
    </submittedName>
</protein>